<proteinExistence type="predicted"/>
<gene>
    <name evidence="1" type="ORF">HHU12_30210</name>
</gene>
<dbReference type="RefSeq" id="WP_169660466.1">
    <property type="nucleotide sequence ID" value="NZ_JABANE010000147.1"/>
</dbReference>
<accession>A0A7X9S0Q5</accession>
<evidence type="ECO:0000313" key="2">
    <source>
        <dbReference type="Proteomes" id="UP000576082"/>
    </source>
</evidence>
<dbReference type="AlphaFoldDB" id="A0A7X9S0Q5"/>
<organism evidence="1 2">
    <name type="scientific">Flammeovirga aprica JL-4</name>
    <dbReference type="NCBI Taxonomy" id="694437"/>
    <lineage>
        <taxon>Bacteria</taxon>
        <taxon>Pseudomonadati</taxon>
        <taxon>Bacteroidota</taxon>
        <taxon>Cytophagia</taxon>
        <taxon>Cytophagales</taxon>
        <taxon>Flammeovirgaceae</taxon>
        <taxon>Flammeovirga</taxon>
    </lineage>
</organism>
<comment type="caution">
    <text evidence="1">The sequence shown here is derived from an EMBL/GenBank/DDBJ whole genome shotgun (WGS) entry which is preliminary data.</text>
</comment>
<sequence>MKNILFILFIVTYSFILMTQEQTKAGFQIIKDTVEQNATNNKLNSGNNKSFIELLFETEDSVD</sequence>
<reference evidence="1 2" key="1">
    <citation type="submission" date="2020-04" db="EMBL/GenBank/DDBJ databases">
        <title>Flammeovirga sp. SR4, a novel species isolated from seawater.</title>
        <authorList>
            <person name="Wang X."/>
        </authorList>
    </citation>
    <scope>NUCLEOTIDE SEQUENCE [LARGE SCALE GENOMIC DNA]</scope>
    <source>
        <strain evidence="1 2">ATCC 23126</strain>
    </source>
</reference>
<name>A0A7X9S0Q5_9BACT</name>
<keyword evidence="2" id="KW-1185">Reference proteome</keyword>
<protein>
    <submittedName>
        <fullName evidence="1">Uncharacterized protein</fullName>
    </submittedName>
</protein>
<evidence type="ECO:0000313" key="1">
    <source>
        <dbReference type="EMBL" id="NME72273.1"/>
    </source>
</evidence>
<dbReference type="EMBL" id="JABANE010000147">
    <property type="protein sequence ID" value="NME72273.1"/>
    <property type="molecule type" value="Genomic_DNA"/>
</dbReference>
<dbReference type="Proteomes" id="UP000576082">
    <property type="component" value="Unassembled WGS sequence"/>
</dbReference>